<protein>
    <submittedName>
        <fullName evidence="1">Adenine-specific methyltransferase EcoRI family protein</fullName>
    </submittedName>
</protein>
<dbReference type="Pfam" id="PF13651">
    <property type="entry name" value="EcoRI_methylase"/>
    <property type="match status" value="1"/>
</dbReference>
<keyword evidence="2" id="KW-1185">Reference proteome</keyword>
<name>A0ABV1GGG0_9FIRM</name>
<organism evidence="1 2">
    <name type="scientific">Ruthenibacterium intestinale</name>
    <dbReference type="NCBI Taxonomy" id="3133163"/>
    <lineage>
        <taxon>Bacteria</taxon>
        <taxon>Bacillati</taxon>
        <taxon>Bacillota</taxon>
        <taxon>Clostridia</taxon>
        <taxon>Eubacteriales</taxon>
        <taxon>Oscillospiraceae</taxon>
        <taxon>Ruthenibacterium</taxon>
    </lineage>
</organism>
<dbReference type="PROSITE" id="PS00092">
    <property type="entry name" value="N6_MTASE"/>
    <property type="match status" value="1"/>
</dbReference>
<dbReference type="Proteomes" id="UP001477672">
    <property type="component" value="Unassembled WGS sequence"/>
</dbReference>
<dbReference type="InterPro" id="IPR002052">
    <property type="entry name" value="DNA_methylase_N6_adenine_CS"/>
</dbReference>
<reference evidence="1 2" key="1">
    <citation type="submission" date="2024-03" db="EMBL/GenBank/DDBJ databases">
        <title>Human intestinal bacterial collection.</title>
        <authorList>
            <person name="Pauvert C."/>
            <person name="Hitch T.C.A."/>
            <person name="Clavel T."/>
        </authorList>
    </citation>
    <scope>NUCLEOTIDE SEQUENCE [LARGE SCALE GENOMIC DNA]</scope>
    <source>
        <strain evidence="1 2">CLA-JM-H11</strain>
    </source>
</reference>
<sequence>MAGNSALSAAVKAKKDEFYTQLTDIEKEMRYYRKHFKDKIVLCNCDDPFESNFFKYFVLNFNRLGLKKLIATCYFSSPIIGQQLQYHFNQDGQMTFSFGDDTSDDYKAKRPYKAIVTSVYDTTGDGGVDMVDVAKLFMSGENELSELDGDGDFRSQECLELLDESDIVVTNPPFSLFREYIATLMQHEKKFIIIGNVNAITYKEVFPLIMQNKIWIGASIHSGDRAFYVPDDYPLNAAGCGVDQDGRRFIRVKGVRWYTNLDFKQRHEDLILVRKYTPDAYLNYDNYDGINVDSTADIPCDYSGMMGVPITFLDKYNPDQFEILGVTQSWCGVASKIYPKQIQIDKNGKRTTVGKLNDGAAIKVSEPPKDKTYYDVNGELFIKTYARVLVRNKHPEQPKEAK</sequence>
<evidence type="ECO:0000313" key="1">
    <source>
        <dbReference type="EMBL" id="MEQ2520909.1"/>
    </source>
</evidence>
<dbReference type="EMBL" id="JBBMFA010000099">
    <property type="protein sequence ID" value="MEQ2520909.1"/>
    <property type="molecule type" value="Genomic_DNA"/>
</dbReference>
<evidence type="ECO:0000313" key="2">
    <source>
        <dbReference type="Proteomes" id="UP001477672"/>
    </source>
</evidence>
<keyword evidence="1" id="KW-0808">Transferase</keyword>
<dbReference type="InterPro" id="IPR025247">
    <property type="entry name" value="EcoRI-like_methylase"/>
</dbReference>
<dbReference type="GO" id="GO:0032259">
    <property type="term" value="P:methylation"/>
    <property type="evidence" value="ECO:0007669"/>
    <property type="project" value="UniProtKB-KW"/>
</dbReference>
<dbReference type="RefSeq" id="WP_349216455.1">
    <property type="nucleotide sequence ID" value="NZ_JBBMFA010000099.1"/>
</dbReference>
<accession>A0ABV1GGG0</accession>
<keyword evidence="1" id="KW-0489">Methyltransferase</keyword>
<gene>
    <name evidence="1" type="ORF">WMO24_10790</name>
</gene>
<proteinExistence type="predicted"/>
<comment type="caution">
    <text evidence="1">The sequence shown here is derived from an EMBL/GenBank/DDBJ whole genome shotgun (WGS) entry which is preliminary data.</text>
</comment>
<dbReference type="GO" id="GO:0008168">
    <property type="term" value="F:methyltransferase activity"/>
    <property type="evidence" value="ECO:0007669"/>
    <property type="project" value="UniProtKB-KW"/>
</dbReference>